<evidence type="ECO:0000313" key="2">
    <source>
        <dbReference type="Proteomes" id="UP000254400"/>
    </source>
</evidence>
<evidence type="ECO:0000313" key="1">
    <source>
        <dbReference type="EMBL" id="SUA72549.1"/>
    </source>
</evidence>
<dbReference type="Proteomes" id="UP000254400">
    <property type="component" value="Unassembled WGS sequence"/>
</dbReference>
<accession>A0A378Y849</accession>
<sequence length="51" mass="5402">MAFLPINRVTNNMSGIMVMILPATSPKPLIISILAGGLSLAGWNNERTSSC</sequence>
<protein>
    <submittedName>
        <fullName evidence="1">Uncharacterized protein</fullName>
    </submittedName>
</protein>
<name>A0A378Y849_PAEPO</name>
<proteinExistence type="predicted"/>
<gene>
    <name evidence="1" type="ORF">NCTC10343_05509</name>
</gene>
<dbReference type="EMBL" id="UGSC01000001">
    <property type="protein sequence ID" value="SUA72549.1"/>
    <property type="molecule type" value="Genomic_DNA"/>
</dbReference>
<organism evidence="1 2">
    <name type="scientific">Paenibacillus polymyxa</name>
    <name type="common">Bacillus polymyxa</name>
    <dbReference type="NCBI Taxonomy" id="1406"/>
    <lineage>
        <taxon>Bacteria</taxon>
        <taxon>Bacillati</taxon>
        <taxon>Bacillota</taxon>
        <taxon>Bacilli</taxon>
        <taxon>Bacillales</taxon>
        <taxon>Paenibacillaceae</taxon>
        <taxon>Paenibacillus</taxon>
    </lineage>
</organism>
<reference evidence="1 2" key="1">
    <citation type="submission" date="2018-06" db="EMBL/GenBank/DDBJ databases">
        <authorList>
            <consortium name="Pathogen Informatics"/>
            <person name="Doyle S."/>
        </authorList>
    </citation>
    <scope>NUCLEOTIDE SEQUENCE [LARGE SCALE GENOMIC DNA]</scope>
    <source>
        <strain evidence="1 2">NCTC10343</strain>
    </source>
</reference>
<dbReference type="AlphaFoldDB" id="A0A378Y849"/>